<comment type="caution">
    <text evidence="9">The sequence shown here is derived from an EMBL/GenBank/DDBJ whole genome shotgun (WGS) entry which is preliminary data.</text>
</comment>
<comment type="function">
    <text evidence="1">Conjugation of reduced glutathione to a wide number of exogenous and endogenous hydrophobic electrophiles.</text>
</comment>
<dbReference type="PANTHER" id="PTHR11571">
    <property type="entry name" value="GLUTATHIONE S-TRANSFERASE"/>
    <property type="match status" value="1"/>
</dbReference>
<keyword evidence="10" id="KW-1185">Reference proteome</keyword>
<gene>
    <name evidence="9" type="ORF">LARSCL_LOCUS13556</name>
</gene>
<comment type="catalytic activity">
    <reaction evidence="5">
        <text>RX + glutathione = an S-substituted glutathione + a halide anion + H(+)</text>
        <dbReference type="Rhea" id="RHEA:16437"/>
        <dbReference type="ChEBI" id="CHEBI:15378"/>
        <dbReference type="ChEBI" id="CHEBI:16042"/>
        <dbReference type="ChEBI" id="CHEBI:17792"/>
        <dbReference type="ChEBI" id="CHEBI:57925"/>
        <dbReference type="ChEBI" id="CHEBI:90779"/>
        <dbReference type="EC" id="2.5.1.18"/>
    </reaction>
</comment>
<dbReference type="InterPro" id="IPR036282">
    <property type="entry name" value="Glutathione-S-Trfase_C_sf"/>
</dbReference>
<evidence type="ECO:0000259" key="7">
    <source>
        <dbReference type="PROSITE" id="PS50404"/>
    </source>
</evidence>
<dbReference type="InterPro" id="IPR010987">
    <property type="entry name" value="Glutathione-S-Trfase_C-like"/>
</dbReference>
<dbReference type="SFLD" id="SFLDS00019">
    <property type="entry name" value="Glutathione_Transferase_(cytos"/>
    <property type="match status" value="1"/>
</dbReference>
<evidence type="ECO:0000256" key="2">
    <source>
        <dbReference type="ARBA" id="ARBA00005861"/>
    </source>
</evidence>
<dbReference type="SFLD" id="SFLDG00363">
    <property type="entry name" value="AMPS_(cytGST):_Alpha-__Mu-__Pi"/>
    <property type="match status" value="1"/>
</dbReference>
<evidence type="ECO:0000256" key="5">
    <source>
        <dbReference type="ARBA" id="ARBA00047960"/>
    </source>
</evidence>
<dbReference type="PROSITE" id="PS50404">
    <property type="entry name" value="GST_NTER"/>
    <property type="match status" value="1"/>
</dbReference>
<dbReference type="SUPFAM" id="SSF47616">
    <property type="entry name" value="GST C-terminal domain-like"/>
    <property type="match status" value="1"/>
</dbReference>
<evidence type="ECO:0000313" key="9">
    <source>
        <dbReference type="EMBL" id="CAL1285175.1"/>
    </source>
</evidence>
<dbReference type="PROSITE" id="PS50405">
    <property type="entry name" value="GST_CTER"/>
    <property type="match status" value="1"/>
</dbReference>
<evidence type="ECO:0000256" key="1">
    <source>
        <dbReference type="ARBA" id="ARBA00003701"/>
    </source>
</evidence>
<dbReference type="EMBL" id="CAXIEN010000188">
    <property type="protein sequence ID" value="CAL1285175.1"/>
    <property type="molecule type" value="Genomic_DNA"/>
</dbReference>
<dbReference type="SUPFAM" id="SSF52833">
    <property type="entry name" value="Thioredoxin-like"/>
    <property type="match status" value="1"/>
</dbReference>
<sequence>MPKPILGYWNFRGFCEPIRYLLHYCNVDYEEKKYTVENREEWDNIKRSLNLDFPNLPYWIDDKVRLSQSNTILRYLSEKYGLDGKTEEERLRLSLIEQQLYDLRDSLRILTYNGPEHYKKHIDEYKRNLPILMKEISDFLGDRKFMVGDRLTYGDFMAYDCIDFFHYFIPDILKDFPNLRSFKERIRNLPQLQNYFKSPDHRRWPFNSPNAVFGGKGPEPKQE</sequence>
<protein>
    <recommendedName>
        <fullName evidence="3">glutathione transferase</fullName>
        <ecNumber evidence="3">2.5.1.18</ecNumber>
    </recommendedName>
</protein>
<dbReference type="InterPro" id="IPR040079">
    <property type="entry name" value="Glutathione_S-Trfase"/>
</dbReference>
<organism evidence="9 10">
    <name type="scientific">Larinioides sclopetarius</name>
    <dbReference type="NCBI Taxonomy" id="280406"/>
    <lineage>
        <taxon>Eukaryota</taxon>
        <taxon>Metazoa</taxon>
        <taxon>Ecdysozoa</taxon>
        <taxon>Arthropoda</taxon>
        <taxon>Chelicerata</taxon>
        <taxon>Arachnida</taxon>
        <taxon>Araneae</taxon>
        <taxon>Araneomorphae</taxon>
        <taxon>Entelegynae</taxon>
        <taxon>Araneoidea</taxon>
        <taxon>Araneidae</taxon>
        <taxon>Larinioides</taxon>
    </lineage>
</organism>
<accession>A0AAV2AMF2</accession>
<evidence type="ECO:0000313" key="10">
    <source>
        <dbReference type="Proteomes" id="UP001497382"/>
    </source>
</evidence>
<keyword evidence="4" id="KW-0808">Transferase</keyword>
<dbReference type="InterPro" id="IPR004045">
    <property type="entry name" value="Glutathione_S-Trfase_N"/>
</dbReference>
<feature type="domain" description="GST C-terminal" evidence="8">
    <location>
        <begin position="86"/>
        <end position="206"/>
    </location>
</feature>
<feature type="domain" description="GST N-terminal" evidence="7">
    <location>
        <begin position="2"/>
        <end position="84"/>
    </location>
</feature>
<evidence type="ECO:0000256" key="4">
    <source>
        <dbReference type="ARBA" id="ARBA00022679"/>
    </source>
</evidence>
<feature type="region of interest" description="Disordered" evidence="6">
    <location>
        <begin position="200"/>
        <end position="223"/>
    </location>
</feature>
<dbReference type="Pfam" id="PF02798">
    <property type="entry name" value="GST_N"/>
    <property type="match status" value="1"/>
</dbReference>
<dbReference type="GO" id="GO:0004364">
    <property type="term" value="F:glutathione transferase activity"/>
    <property type="evidence" value="ECO:0007669"/>
    <property type="project" value="UniProtKB-EC"/>
</dbReference>
<dbReference type="InterPro" id="IPR050213">
    <property type="entry name" value="GST_superfamily"/>
</dbReference>
<dbReference type="GO" id="GO:0006749">
    <property type="term" value="P:glutathione metabolic process"/>
    <property type="evidence" value="ECO:0007669"/>
    <property type="project" value="TreeGrafter"/>
</dbReference>
<dbReference type="InterPro" id="IPR004046">
    <property type="entry name" value="GST_C"/>
</dbReference>
<dbReference type="EC" id="2.5.1.18" evidence="3"/>
<dbReference type="PANTHER" id="PTHR11571:SF222">
    <property type="entry name" value="GLUTATHIONE TRANSFERASE"/>
    <property type="match status" value="1"/>
</dbReference>
<dbReference type="Gene3D" id="1.20.1050.130">
    <property type="match status" value="1"/>
</dbReference>
<dbReference type="InterPro" id="IPR036249">
    <property type="entry name" value="Thioredoxin-like_sf"/>
</dbReference>
<reference evidence="9 10" key="1">
    <citation type="submission" date="2024-04" db="EMBL/GenBank/DDBJ databases">
        <authorList>
            <person name="Rising A."/>
            <person name="Reimegard J."/>
            <person name="Sonavane S."/>
            <person name="Akerstrom W."/>
            <person name="Nylinder S."/>
            <person name="Hedman E."/>
            <person name="Kallberg Y."/>
        </authorList>
    </citation>
    <scope>NUCLEOTIDE SEQUENCE [LARGE SCALE GENOMIC DNA]</scope>
</reference>
<name>A0AAV2AMF2_9ARAC</name>
<dbReference type="FunFam" id="1.20.1050.10:FF:000003">
    <property type="entry name" value="Glutathione S-transferase 2"/>
    <property type="match status" value="1"/>
</dbReference>
<comment type="similarity">
    <text evidence="2">Belongs to the GST superfamily. Mu family.</text>
</comment>
<evidence type="ECO:0000259" key="8">
    <source>
        <dbReference type="PROSITE" id="PS50405"/>
    </source>
</evidence>
<dbReference type="Proteomes" id="UP001497382">
    <property type="component" value="Unassembled WGS sequence"/>
</dbReference>
<dbReference type="SFLD" id="SFLDG01205">
    <property type="entry name" value="AMPS.1"/>
    <property type="match status" value="1"/>
</dbReference>
<evidence type="ECO:0000256" key="6">
    <source>
        <dbReference type="SAM" id="MobiDB-lite"/>
    </source>
</evidence>
<dbReference type="AlphaFoldDB" id="A0AAV2AMF2"/>
<proteinExistence type="inferred from homology"/>
<evidence type="ECO:0000256" key="3">
    <source>
        <dbReference type="ARBA" id="ARBA00012452"/>
    </source>
</evidence>
<dbReference type="Pfam" id="PF14497">
    <property type="entry name" value="GST_C_3"/>
    <property type="match status" value="1"/>
</dbReference>